<dbReference type="FunFam" id="3.40.50.1440:FF:000006">
    <property type="entry name" value="Tubulin beta chain"/>
    <property type="match status" value="1"/>
</dbReference>
<dbReference type="InterPro" id="IPR017975">
    <property type="entry name" value="Tubulin_CS"/>
</dbReference>
<dbReference type="InterPro" id="IPR036525">
    <property type="entry name" value="Tubulin/FtsZ_GTPase_sf"/>
</dbReference>
<protein>
    <recommendedName>
        <fullName evidence="13">Tubulin beta chain</fullName>
    </recommendedName>
</protein>
<dbReference type="PRINTS" id="PR01161">
    <property type="entry name" value="TUBULIN"/>
</dbReference>
<evidence type="ECO:0000313" key="17">
    <source>
        <dbReference type="RefSeq" id="XP_011494620.1"/>
    </source>
</evidence>
<comment type="subcellular location">
    <subcellularLocation>
        <location evidence="2">Cytoplasm</location>
        <location evidence="2">Cytoskeleton</location>
    </subcellularLocation>
</comment>
<accession>A0AAJ6YBR2</accession>
<comment type="cofactor">
    <cofactor evidence="1">
        <name>Mg(2+)</name>
        <dbReference type="ChEBI" id="CHEBI:18420"/>
    </cofactor>
</comment>
<keyword evidence="7" id="KW-0479">Metal-binding</keyword>
<evidence type="ECO:0000256" key="12">
    <source>
        <dbReference type="ARBA" id="ARBA00034296"/>
    </source>
</evidence>
<dbReference type="GO" id="GO:0046872">
    <property type="term" value="F:metal ion binding"/>
    <property type="evidence" value="ECO:0007669"/>
    <property type="project" value="UniProtKB-KW"/>
</dbReference>
<keyword evidence="9" id="KW-0460">Magnesium</keyword>
<proteinExistence type="inferred from homology"/>
<name>A0AAJ6YBR2_9HYME</name>
<keyword evidence="5" id="KW-0963">Cytoplasm</keyword>
<comment type="similarity">
    <text evidence="3 13">Belongs to the tubulin family.</text>
</comment>
<dbReference type="InterPro" id="IPR013838">
    <property type="entry name" value="Beta-tubulin_BS"/>
</dbReference>
<dbReference type="GO" id="GO:0007017">
    <property type="term" value="P:microtubule-based process"/>
    <property type="evidence" value="ECO:0007669"/>
    <property type="project" value="InterPro"/>
</dbReference>
<evidence type="ECO:0000256" key="7">
    <source>
        <dbReference type="ARBA" id="ARBA00022723"/>
    </source>
</evidence>
<dbReference type="SUPFAM" id="SSF55307">
    <property type="entry name" value="Tubulin C-terminal domain-like"/>
    <property type="match status" value="1"/>
</dbReference>
<dbReference type="PANTHER" id="PTHR11588">
    <property type="entry name" value="TUBULIN"/>
    <property type="match status" value="1"/>
</dbReference>
<evidence type="ECO:0000256" key="3">
    <source>
        <dbReference type="ARBA" id="ARBA00009636"/>
    </source>
</evidence>
<dbReference type="SMART" id="SM00864">
    <property type="entry name" value="Tubulin"/>
    <property type="match status" value="1"/>
</dbReference>
<dbReference type="InterPro" id="IPR037103">
    <property type="entry name" value="Tubulin/FtsZ-like_C"/>
</dbReference>
<dbReference type="CDD" id="cd02187">
    <property type="entry name" value="beta_tubulin"/>
    <property type="match status" value="1"/>
</dbReference>
<dbReference type="GeneID" id="105359671"/>
<keyword evidence="6 13" id="KW-0493">Microtubule</keyword>
<evidence type="ECO:0000256" key="4">
    <source>
        <dbReference type="ARBA" id="ARBA00011747"/>
    </source>
</evidence>
<dbReference type="FunFam" id="3.30.1330.20:FF:000009">
    <property type="entry name" value="Tubulin beta chain"/>
    <property type="match status" value="1"/>
</dbReference>
<keyword evidence="8 13" id="KW-0547">Nucleotide-binding</keyword>
<evidence type="ECO:0000256" key="2">
    <source>
        <dbReference type="ARBA" id="ARBA00004245"/>
    </source>
</evidence>
<dbReference type="InterPro" id="IPR003008">
    <property type="entry name" value="Tubulin_FtsZ_GTPase"/>
</dbReference>
<dbReference type="InterPro" id="IPR000217">
    <property type="entry name" value="Tubulin"/>
</dbReference>
<dbReference type="PROSITE" id="PS00228">
    <property type="entry name" value="TUBULIN_B_AUTOREG"/>
    <property type="match status" value="1"/>
</dbReference>
<dbReference type="Pfam" id="PF00091">
    <property type="entry name" value="Tubulin"/>
    <property type="match status" value="1"/>
</dbReference>
<dbReference type="GO" id="GO:0003924">
    <property type="term" value="F:GTPase activity"/>
    <property type="evidence" value="ECO:0007669"/>
    <property type="project" value="InterPro"/>
</dbReference>
<evidence type="ECO:0000313" key="16">
    <source>
        <dbReference type="Proteomes" id="UP000695007"/>
    </source>
</evidence>
<evidence type="ECO:0000256" key="1">
    <source>
        <dbReference type="ARBA" id="ARBA00001946"/>
    </source>
</evidence>
<dbReference type="InterPro" id="IPR023123">
    <property type="entry name" value="Tubulin_C"/>
</dbReference>
<evidence type="ECO:0000256" key="13">
    <source>
        <dbReference type="RuleBase" id="RU000352"/>
    </source>
</evidence>
<evidence type="ECO:0000256" key="6">
    <source>
        <dbReference type="ARBA" id="ARBA00022701"/>
    </source>
</evidence>
<dbReference type="Gene3D" id="3.40.50.1440">
    <property type="entry name" value="Tubulin/FtsZ, GTPase domain"/>
    <property type="match status" value="1"/>
</dbReference>
<dbReference type="SUPFAM" id="SSF52490">
    <property type="entry name" value="Tubulin nucleotide-binding domain-like"/>
    <property type="match status" value="1"/>
</dbReference>
<evidence type="ECO:0000256" key="10">
    <source>
        <dbReference type="ARBA" id="ARBA00023134"/>
    </source>
</evidence>
<dbReference type="Proteomes" id="UP000695007">
    <property type="component" value="Unplaced"/>
</dbReference>
<dbReference type="PROSITE" id="PS00227">
    <property type="entry name" value="TUBULIN"/>
    <property type="match status" value="1"/>
</dbReference>
<dbReference type="SMART" id="SM00865">
    <property type="entry name" value="Tubulin_C"/>
    <property type="match status" value="1"/>
</dbReference>
<dbReference type="RefSeq" id="XP_011494620.1">
    <property type="nucleotide sequence ID" value="XM_011496318.1"/>
</dbReference>
<dbReference type="PRINTS" id="PR01163">
    <property type="entry name" value="BETATUBULIN"/>
</dbReference>
<comment type="function">
    <text evidence="12 13">Tubulin is the major constituent of microtubules, a cylinder consisting of laterally associated linear protofilaments composed of alpha- and beta-tubulin heterodimers. Microtubules grow by the addition of GTP-tubulin dimers to the microtubule end, where a stabilizing cap forms. Below the cap, tubulin dimers are in GDP-bound state, owing to GTPase activity of alpha-tubulin.</text>
</comment>
<dbReference type="Gene3D" id="1.10.287.600">
    <property type="entry name" value="Helix hairpin bin"/>
    <property type="match status" value="1"/>
</dbReference>
<dbReference type="AlphaFoldDB" id="A0AAJ6YBR2"/>
<dbReference type="InterPro" id="IPR008280">
    <property type="entry name" value="Tub_FtsZ_C"/>
</dbReference>
<evidence type="ECO:0000259" key="14">
    <source>
        <dbReference type="SMART" id="SM00864"/>
    </source>
</evidence>
<keyword evidence="10 13" id="KW-0342">GTP-binding</keyword>
<dbReference type="Pfam" id="PF03953">
    <property type="entry name" value="Tubulin_C"/>
    <property type="match status" value="1"/>
</dbReference>
<sequence length="448" mass="50426">MREIVNLQVGQCGNQIGSKFWEVIAEEHGIQPTGNYQGTKNIQLDKINVFFNETVFKRYIPRTVIVDLEPGTIDSIRASTFGEIFRPDNFVYSQNSASNNWAKGYYTEGAELVDQVQDVVRREAESCDCIQGFQLTHSLGGGTGSGMGTLLLSKIRDEYPDRIINSYSVVSSPKVQDTVVGPYNVLLSFQQLLNMTDSTFCIDNHALYDICQRTLELSSPSYADLNHLVSLTMSGITTCLRFPGQLNADLRKLAVNMVPYPKLHFMLTGFAPLVSRANKSFSGLTVTELAHQMFDPRNVMAACDTRNGRYLTVAAVFRGLMSMRDVDDEMLTIQNKNSSYFVDWLPNNVQTAVCDIPPTGLQISGTFLGNNTVIHEIFKRICTQFTLMFKRKAFLHWFTAEGMEENEFTDAHSDLLDLISEYQQYESFDTTKSMINDDSDNEEEAAED</sequence>
<dbReference type="GO" id="GO:0005200">
    <property type="term" value="F:structural constituent of cytoskeleton"/>
    <property type="evidence" value="ECO:0007669"/>
    <property type="project" value="InterPro"/>
</dbReference>
<evidence type="ECO:0000256" key="8">
    <source>
        <dbReference type="ARBA" id="ARBA00022741"/>
    </source>
</evidence>
<dbReference type="InterPro" id="IPR018316">
    <property type="entry name" value="Tubulin/FtsZ_2-layer-sand-dom"/>
</dbReference>
<dbReference type="GO" id="GO:0005525">
    <property type="term" value="F:GTP binding"/>
    <property type="evidence" value="ECO:0007669"/>
    <property type="project" value="UniProtKB-UniRule"/>
</dbReference>
<dbReference type="KEGG" id="csol:105359671"/>
<dbReference type="GO" id="GO:0005874">
    <property type="term" value="C:microtubule"/>
    <property type="evidence" value="ECO:0007669"/>
    <property type="project" value="UniProtKB-KW"/>
</dbReference>
<feature type="domain" description="Tubulin/FtsZ GTPase" evidence="14">
    <location>
        <begin position="47"/>
        <end position="244"/>
    </location>
</feature>
<reference evidence="17" key="1">
    <citation type="submission" date="2025-08" db="UniProtKB">
        <authorList>
            <consortium name="RefSeq"/>
        </authorList>
    </citation>
    <scope>IDENTIFICATION</scope>
</reference>
<comment type="subunit">
    <text evidence="4 13">Dimer of alpha and beta chains. A typical microtubule is a hollow water-filled tube with an outer diameter of 25 nm and an inner diameter of 15 nM. Alpha-beta heterodimers associate head-to-tail to form protofilaments running lengthwise along the microtubule wall with the beta-tubulin subunit facing the microtubule plus end conferring a structural polarity. Microtubules usually have 13 protofilaments but different protofilament numbers can be found in some organisms and specialized cells.</text>
</comment>
<dbReference type="Gene3D" id="3.30.1330.20">
    <property type="entry name" value="Tubulin/FtsZ, C-terminal domain"/>
    <property type="match status" value="1"/>
</dbReference>
<feature type="domain" description="Tubulin/FtsZ 2-layer sandwich" evidence="15">
    <location>
        <begin position="246"/>
        <end position="383"/>
    </location>
</feature>
<evidence type="ECO:0000256" key="9">
    <source>
        <dbReference type="ARBA" id="ARBA00022842"/>
    </source>
</evidence>
<evidence type="ECO:0000256" key="5">
    <source>
        <dbReference type="ARBA" id="ARBA00022490"/>
    </source>
</evidence>
<gene>
    <name evidence="17" type="primary">LOC105359671</name>
</gene>
<keyword evidence="11" id="KW-0206">Cytoskeleton</keyword>
<evidence type="ECO:0000259" key="15">
    <source>
        <dbReference type="SMART" id="SM00865"/>
    </source>
</evidence>
<dbReference type="InterPro" id="IPR002453">
    <property type="entry name" value="Beta_tubulin"/>
</dbReference>
<keyword evidence="16" id="KW-1185">Reference proteome</keyword>
<organism evidence="16 17">
    <name type="scientific">Ceratosolen solmsi marchali</name>
    <dbReference type="NCBI Taxonomy" id="326594"/>
    <lineage>
        <taxon>Eukaryota</taxon>
        <taxon>Metazoa</taxon>
        <taxon>Ecdysozoa</taxon>
        <taxon>Arthropoda</taxon>
        <taxon>Hexapoda</taxon>
        <taxon>Insecta</taxon>
        <taxon>Pterygota</taxon>
        <taxon>Neoptera</taxon>
        <taxon>Endopterygota</taxon>
        <taxon>Hymenoptera</taxon>
        <taxon>Apocrita</taxon>
        <taxon>Proctotrupomorpha</taxon>
        <taxon>Chalcidoidea</taxon>
        <taxon>Agaonidae</taxon>
        <taxon>Agaoninae</taxon>
        <taxon>Ceratosolen</taxon>
    </lineage>
</organism>
<evidence type="ECO:0000256" key="11">
    <source>
        <dbReference type="ARBA" id="ARBA00023212"/>
    </source>
</evidence>